<keyword evidence="2" id="KW-1185">Reference proteome</keyword>
<sequence length="53" mass="5532">MIVSLLLTHTPAPGSVLPGRAGSSRVLSGNVERAGCWSALECSGQECLTSYRL</sequence>
<dbReference type="AlphaFoldDB" id="A0A8J4TTT9"/>
<organism evidence="1 2">
    <name type="scientific">Clarias magur</name>
    <name type="common">Asian catfish</name>
    <name type="synonym">Macropteronotus magur</name>
    <dbReference type="NCBI Taxonomy" id="1594786"/>
    <lineage>
        <taxon>Eukaryota</taxon>
        <taxon>Metazoa</taxon>
        <taxon>Chordata</taxon>
        <taxon>Craniata</taxon>
        <taxon>Vertebrata</taxon>
        <taxon>Euteleostomi</taxon>
        <taxon>Actinopterygii</taxon>
        <taxon>Neopterygii</taxon>
        <taxon>Teleostei</taxon>
        <taxon>Ostariophysi</taxon>
        <taxon>Siluriformes</taxon>
        <taxon>Clariidae</taxon>
        <taxon>Clarias</taxon>
    </lineage>
</organism>
<gene>
    <name evidence="1" type="ORF">DAT39_022754</name>
</gene>
<reference evidence="1" key="1">
    <citation type="submission" date="2020-07" db="EMBL/GenBank/DDBJ databases">
        <title>Clarias magur genome sequencing, assembly and annotation.</title>
        <authorList>
            <person name="Kushwaha B."/>
            <person name="Kumar R."/>
            <person name="Das P."/>
            <person name="Joshi C.G."/>
            <person name="Kumar D."/>
            <person name="Nagpure N.S."/>
            <person name="Pandey M."/>
            <person name="Agarwal S."/>
            <person name="Srivastava S."/>
            <person name="Singh M."/>
            <person name="Sahoo L."/>
            <person name="Jayasankar P."/>
            <person name="Meher P.K."/>
            <person name="Koringa P.G."/>
            <person name="Iquebal M.A."/>
            <person name="Das S.P."/>
            <person name="Bit A."/>
            <person name="Patnaik S."/>
            <person name="Patel N."/>
            <person name="Shah T.M."/>
            <person name="Hinsu A."/>
            <person name="Jena J.K."/>
        </authorList>
    </citation>
    <scope>NUCLEOTIDE SEQUENCE</scope>
    <source>
        <strain evidence="1">CIFAMagur01</strain>
        <tissue evidence="1">Testis</tissue>
    </source>
</reference>
<evidence type="ECO:0000313" key="1">
    <source>
        <dbReference type="EMBL" id="KAF5885193.1"/>
    </source>
</evidence>
<dbReference type="EMBL" id="QNUK01001256">
    <property type="protein sequence ID" value="KAF5885193.1"/>
    <property type="molecule type" value="Genomic_DNA"/>
</dbReference>
<dbReference type="Proteomes" id="UP000727407">
    <property type="component" value="Unassembled WGS sequence"/>
</dbReference>
<proteinExistence type="predicted"/>
<protein>
    <submittedName>
        <fullName evidence="1">Uncharacterized protein</fullName>
    </submittedName>
</protein>
<accession>A0A8J4TTT9</accession>
<comment type="caution">
    <text evidence="1">The sequence shown here is derived from an EMBL/GenBank/DDBJ whole genome shotgun (WGS) entry which is preliminary data.</text>
</comment>
<evidence type="ECO:0000313" key="2">
    <source>
        <dbReference type="Proteomes" id="UP000727407"/>
    </source>
</evidence>
<name>A0A8J4TTT9_CLAMG</name>